<evidence type="ECO:0000313" key="2">
    <source>
        <dbReference type="Proteomes" id="UP001234880"/>
    </source>
</evidence>
<reference evidence="1 2" key="1">
    <citation type="submission" date="2023-07" db="EMBL/GenBank/DDBJ databases">
        <title>Sequencing the genomes of 1000 actinobacteria strains.</title>
        <authorList>
            <person name="Klenk H.-P."/>
        </authorList>
    </citation>
    <scope>NUCLEOTIDE SEQUENCE [LARGE SCALE GENOMIC DNA]</scope>
    <source>
        <strain evidence="1 2">DSM 41600</strain>
    </source>
</reference>
<accession>A0ABT9KKZ6</accession>
<organism evidence="1 2">
    <name type="scientific">Streptomyces demainii</name>
    <dbReference type="NCBI Taxonomy" id="588122"/>
    <lineage>
        <taxon>Bacteria</taxon>
        <taxon>Bacillati</taxon>
        <taxon>Actinomycetota</taxon>
        <taxon>Actinomycetes</taxon>
        <taxon>Kitasatosporales</taxon>
        <taxon>Streptomycetaceae</taxon>
        <taxon>Streptomyces</taxon>
    </lineage>
</organism>
<sequence>MSAHHVREAAIGARHVRKAAMGMRRVRKTAMGAHHVRKTATSTRRIRKAAMSAQRIRKAAVSTRRIREAAAADRALRHYRPEVAVGPQLPQGVPVVPARCGRGGLAALGGPVQIEYVLLGEGHGSTVRPAPGGRHAD</sequence>
<keyword evidence="2" id="KW-1185">Reference proteome</keyword>
<dbReference type="EMBL" id="JAURUE010000001">
    <property type="protein sequence ID" value="MDP9609064.1"/>
    <property type="molecule type" value="Genomic_DNA"/>
</dbReference>
<comment type="caution">
    <text evidence="1">The sequence shown here is derived from an EMBL/GenBank/DDBJ whole genome shotgun (WGS) entry which is preliminary data.</text>
</comment>
<proteinExistence type="predicted"/>
<gene>
    <name evidence="1" type="ORF">JOF35_001341</name>
</gene>
<evidence type="ECO:0000313" key="1">
    <source>
        <dbReference type="EMBL" id="MDP9609064.1"/>
    </source>
</evidence>
<name>A0ABT9KKZ6_9ACTN</name>
<dbReference type="Proteomes" id="UP001234880">
    <property type="component" value="Unassembled WGS sequence"/>
</dbReference>
<dbReference type="RefSeq" id="WP_167367540.1">
    <property type="nucleotide sequence ID" value="NZ_JAURUE010000001.1"/>
</dbReference>
<protein>
    <submittedName>
        <fullName evidence="1">Uncharacterized protein</fullName>
    </submittedName>
</protein>